<dbReference type="OrthoDB" id="3308at2759"/>
<gene>
    <name evidence="13" type="ORF">Ctob_000382</name>
</gene>
<sequence>MRWTRPLFASAGPKTPGNFVQDGPPPGGFPAVKIQRSLPAGGLSSVALMSGLVLTFTYGMYQIIAANRQRRQARRAFEAGSALQLLRALAFNREELDIRMAVLPFLTAESDVKAAFIKSKMLENEAELMKDVPNWEAGASVYKTRYMSPMEVFGVR</sequence>
<keyword evidence="3 11" id="KW-0813">Transport</keyword>
<dbReference type="InterPro" id="IPR009346">
    <property type="entry name" value="GRIM-19"/>
</dbReference>
<protein>
    <recommendedName>
        <fullName evidence="11">NADH dehydrogenase [ubiquinone] 1 alpha subcomplex subunit 13</fullName>
    </recommendedName>
</protein>
<keyword evidence="9 11" id="KW-0496">Mitochondrion</keyword>
<evidence type="ECO:0000256" key="7">
    <source>
        <dbReference type="ARBA" id="ARBA00022982"/>
    </source>
</evidence>
<keyword evidence="7 11" id="KW-0249">Electron transport</keyword>
<dbReference type="Pfam" id="PF06212">
    <property type="entry name" value="GRIM-19"/>
    <property type="match status" value="2"/>
</dbReference>
<dbReference type="PANTHER" id="PTHR12966:SF0">
    <property type="entry name" value="NADH DEHYDROGENASE [UBIQUINONE] 1 ALPHA SUBCOMPLEX SUBUNIT 13"/>
    <property type="match status" value="1"/>
</dbReference>
<dbReference type="EMBL" id="JWZX01003399">
    <property type="protein sequence ID" value="KOO20963.1"/>
    <property type="molecule type" value="Genomic_DNA"/>
</dbReference>
<evidence type="ECO:0000256" key="3">
    <source>
        <dbReference type="ARBA" id="ARBA00022448"/>
    </source>
</evidence>
<keyword evidence="8 11" id="KW-1133">Transmembrane helix</keyword>
<evidence type="ECO:0000313" key="13">
    <source>
        <dbReference type="EMBL" id="KOO20963.1"/>
    </source>
</evidence>
<organism evidence="13 14">
    <name type="scientific">Chrysochromulina tobinii</name>
    <dbReference type="NCBI Taxonomy" id="1460289"/>
    <lineage>
        <taxon>Eukaryota</taxon>
        <taxon>Haptista</taxon>
        <taxon>Haptophyta</taxon>
        <taxon>Prymnesiophyceae</taxon>
        <taxon>Prymnesiales</taxon>
        <taxon>Chrysochromulinaceae</taxon>
        <taxon>Chrysochromulina</taxon>
    </lineage>
</organism>
<keyword evidence="5 11" id="KW-0812">Transmembrane</keyword>
<feature type="region of interest" description="Disordered" evidence="12">
    <location>
        <begin position="1"/>
        <end position="26"/>
    </location>
</feature>
<keyword evidence="10 11" id="KW-0472">Membrane</keyword>
<name>A0A0M0J417_9EUKA</name>
<reference evidence="14" key="1">
    <citation type="journal article" date="2015" name="PLoS Genet.">
        <title>Genome Sequence and Transcriptome Analyses of Chrysochromulina tobin: Metabolic Tools for Enhanced Algal Fitness in the Prominent Order Prymnesiales (Haptophyceae).</title>
        <authorList>
            <person name="Hovde B.T."/>
            <person name="Deodato C.R."/>
            <person name="Hunsperger H.M."/>
            <person name="Ryken S.A."/>
            <person name="Yost W."/>
            <person name="Jha R.K."/>
            <person name="Patterson J."/>
            <person name="Monnat R.J. Jr."/>
            <person name="Barlow S.B."/>
            <person name="Starkenburg S.R."/>
            <person name="Cattolico R.A."/>
        </authorList>
    </citation>
    <scope>NUCLEOTIDE SEQUENCE</scope>
    <source>
        <strain evidence="14">CCMP291</strain>
    </source>
</reference>
<evidence type="ECO:0000256" key="1">
    <source>
        <dbReference type="ARBA" id="ARBA00004298"/>
    </source>
</evidence>
<dbReference type="GO" id="GO:0045271">
    <property type="term" value="C:respiratory chain complex I"/>
    <property type="evidence" value="ECO:0007669"/>
    <property type="project" value="UniProtKB-UniRule"/>
</dbReference>
<comment type="subcellular location">
    <subcellularLocation>
        <location evidence="1 11">Mitochondrion inner membrane</location>
        <topology evidence="1 11">Single-pass membrane protein</topology>
        <orientation evidence="1 11">Matrix side</orientation>
    </subcellularLocation>
</comment>
<dbReference type="AlphaFoldDB" id="A0A0M0J417"/>
<comment type="similarity">
    <text evidence="2 11">Belongs to the complex I NDUFA13 subunit family.</text>
</comment>
<feature type="transmembrane region" description="Helical" evidence="11">
    <location>
        <begin position="46"/>
        <end position="65"/>
    </location>
</feature>
<evidence type="ECO:0000256" key="4">
    <source>
        <dbReference type="ARBA" id="ARBA00022660"/>
    </source>
</evidence>
<keyword evidence="4 11" id="KW-0679">Respiratory chain</keyword>
<evidence type="ECO:0000256" key="8">
    <source>
        <dbReference type="ARBA" id="ARBA00022989"/>
    </source>
</evidence>
<keyword evidence="14" id="KW-1185">Reference proteome</keyword>
<dbReference type="GO" id="GO:0005743">
    <property type="term" value="C:mitochondrial inner membrane"/>
    <property type="evidence" value="ECO:0007669"/>
    <property type="project" value="UniProtKB-SubCell"/>
</dbReference>
<accession>A0A0M0J417</accession>
<proteinExistence type="inferred from homology"/>
<comment type="function">
    <text evidence="11">Complex I functions in the transfer of electrons from NADH to the respiratory chain. Accessory subunit of the mitochondrial membrane respiratory chain NADH dehydrogenase (Complex I), that is believed not to be involved in catalysis.</text>
</comment>
<evidence type="ECO:0000256" key="10">
    <source>
        <dbReference type="ARBA" id="ARBA00023136"/>
    </source>
</evidence>
<dbReference type="Proteomes" id="UP000037460">
    <property type="component" value="Unassembled WGS sequence"/>
</dbReference>
<evidence type="ECO:0000256" key="6">
    <source>
        <dbReference type="ARBA" id="ARBA00022792"/>
    </source>
</evidence>
<evidence type="ECO:0000256" key="9">
    <source>
        <dbReference type="ARBA" id="ARBA00023128"/>
    </source>
</evidence>
<comment type="caution">
    <text evidence="13">The sequence shown here is derived from an EMBL/GenBank/DDBJ whole genome shotgun (WGS) entry which is preliminary data.</text>
</comment>
<keyword evidence="13" id="KW-0830">Ubiquinone</keyword>
<evidence type="ECO:0000313" key="14">
    <source>
        <dbReference type="Proteomes" id="UP000037460"/>
    </source>
</evidence>
<keyword evidence="6 11" id="KW-0999">Mitochondrion inner membrane</keyword>
<evidence type="ECO:0000256" key="2">
    <source>
        <dbReference type="ARBA" id="ARBA00007312"/>
    </source>
</evidence>
<evidence type="ECO:0000256" key="11">
    <source>
        <dbReference type="RuleBase" id="RU368034"/>
    </source>
</evidence>
<evidence type="ECO:0000256" key="5">
    <source>
        <dbReference type="ARBA" id="ARBA00022692"/>
    </source>
</evidence>
<dbReference type="PANTHER" id="PTHR12966">
    <property type="entry name" value="NADH DEHYDROGENASE UBIQUINONE 1 ALPHA SUBCOMPLEX SUBUNIT 13"/>
    <property type="match status" value="1"/>
</dbReference>
<evidence type="ECO:0000256" key="12">
    <source>
        <dbReference type="SAM" id="MobiDB-lite"/>
    </source>
</evidence>